<dbReference type="PROSITE" id="PS50977">
    <property type="entry name" value="HTH_TETR_2"/>
    <property type="match status" value="1"/>
</dbReference>
<dbReference type="Pfam" id="PF16925">
    <property type="entry name" value="TetR_C_13"/>
    <property type="match status" value="1"/>
</dbReference>
<evidence type="ECO:0000313" key="5">
    <source>
        <dbReference type="Proteomes" id="UP000254069"/>
    </source>
</evidence>
<dbReference type="Pfam" id="PF00440">
    <property type="entry name" value="TetR_N"/>
    <property type="match status" value="1"/>
</dbReference>
<evidence type="ECO:0000256" key="1">
    <source>
        <dbReference type="ARBA" id="ARBA00023015"/>
    </source>
</evidence>
<name>A0A379YN36_9GAMM</name>
<protein>
    <submittedName>
        <fullName evidence="4">Bacterial regulatory proteins, tetR family</fullName>
    </submittedName>
</protein>
<dbReference type="SUPFAM" id="SSF48498">
    <property type="entry name" value="Tetracyclin repressor-like, C-terminal domain"/>
    <property type="match status" value="1"/>
</dbReference>
<gene>
    <name evidence="4" type="ORF">NCTC10738_00295</name>
</gene>
<dbReference type="InterPro" id="IPR011075">
    <property type="entry name" value="TetR_C"/>
</dbReference>
<dbReference type="GeneID" id="93808224"/>
<reference evidence="4 5" key="1">
    <citation type="submission" date="2018-06" db="EMBL/GenBank/DDBJ databases">
        <authorList>
            <consortium name="Pathogen Informatics"/>
            <person name="Doyle S."/>
        </authorList>
    </citation>
    <scope>NUCLEOTIDE SEQUENCE [LARGE SCALE GENOMIC DNA]</scope>
    <source>
        <strain evidence="4 5">NCTC10738</strain>
    </source>
</reference>
<dbReference type="Gene3D" id="1.10.10.60">
    <property type="entry name" value="Homeodomain-like"/>
    <property type="match status" value="1"/>
</dbReference>
<dbReference type="InterPro" id="IPR009057">
    <property type="entry name" value="Homeodomain-like_sf"/>
</dbReference>
<dbReference type="InterPro" id="IPR036271">
    <property type="entry name" value="Tet_transcr_reg_TetR-rel_C_sf"/>
</dbReference>
<dbReference type="SUPFAM" id="SSF46689">
    <property type="entry name" value="Homeodomain-like"/>
    <property type="match status" value="1"/>
</dbReference>
<dbReference type="PANTHER" id="PTHR47506:SF10">
    <property type="entry name" value="TRANSCRIPTIONAL REGULATORY PROTEIN"/>
    <property type="match status" value="1"/>
</dbReference>
<keyword evidence="2" id="KW-0238">DNA-binding</keyword>
<dbReference type="Proteomes" id="UP000254069">
    <property type="component" value="Unassembled WGS sequence"/>
</dbReference>
<sequence>MARSCNFDREDKLKLAMELFWQKGYAATSVADLVEHLGINRFSLYNTYGDKLNLYREALRLYLQQNSLPALDSLRAEGAGLQQVIDYLEQFVALQREQKYGCFLQNALLEMSLEDAVVQQESRHLFDSIKEAFAKALTHARECGELNSDNTEALAAWLLLQLQGIRVLGKAGLHQELQQALSVMRAQLGS</sequence>
<dbReference type="KEGG" id="salg:BS332_13255"/>
<dbReference type="EMBL" id="UGYO01000001">
    <property type="protein sequence ID" value="SUI47473.1"/>
    <property type="molecule type" value="Genomic_DNA"/>
</dbReference>
<proteinExistence type="predicted"/>
<dbReference type="Gene3D" id="1.10.357.10">
    <property type="entry name" value="Tetracycline Repressor, domain 2"/>
    <property type="match status" value="1"/>
</dbReference>
<dbReference type="RefSeq" id="WP_025011403.1">
    <property type="nucleotide sequence ID" value="NZ_AP024609.1"/>
</dbReference>
<evidence type="ECO:0000256" key="2">
    <source>
        <dbReference type="ARBA" id="ARBA00023125"/>
    </source>
</evidence>
<evidence type="ECO:0000256" key="3">
    <source>
        <dbReference type="ARBA" id="ARBA00023163"/>
    </source>
</evidence>
<dbReference type="InterPro" id="IPR001647">
    <property type="entry name" value="HTH_TetR"/>
</dbReference>
<keyword evidence="3" id="KW-0804">Transcription</keyword>
<dbReference type="AlphaFoldDB" id="A0A379YN36"/>
<dbReference type="GO" id="GO:0003677">
    <property type="term" value="F:DNA binding"/>
    <property type="evidence" value="ECO:0007669"/>
    <property type="project" value="UniProtKB-UniRule"/>
</dbReference>
<accession>A0A379YN36</accession>
<organism evidence="4 5">
    <name type="scientific">Shewanella algae</name>
    <dbReference type="NCBI Taxonomy" id="38313"/>
    <lineage>
        <taxon>Bacteria</taxon>
        <taxon>Pseudomonadati</taxon>
        <taxon>Pseudomonadota</taxon>
        <taxon>Gammaproteobacteria</taxon>
        <taxon>Alteromonadales</taxon>
        <taxon>Shewanellaceae</taxon>
        <taxon>Shewanella</taxon>
    </lineage>
</organism>
<evidence type="ECO:0000313" key="4">
    <source>
        <dbReference type="EMBL" id="SUI47473.1"/>
    </source>
</evidence>
<keyword evidence="1" id="KW-0805">Transcription regulation</keyword>
<keyword evidence="5" id="KW-1185">Reference proteome</keyword>
<dbReference type="PANTHER" id="PTHR47506">
    <property type="entry name" value="TRANSCRIPTIONAL REGULATORY PROTEIN"/>
    <property type="match status" value="1"/>
</dbReference>